<protein>
    <submittedName>
        <fullName evidence="2">PK domain-containing protein</fullName>
    </submittedName>
</protein>
<evidence type="ECO:0000313" key="2">
    <source>
        <dbReference type="WBParaSite" id="RSKR_0000784600.1"/>
    </source>
</evidence>
<reference evidence="2" key="1">
    <citation type="submission" date="2016-11" db="UniProtKB">
        <authorList>
            <consortium name="WormBaseParasite"/>
        </authorList>
    </citation>
    <scope>IDENTIFICATION</scope>
    <source>
        <strain evidence="2">KR3021</strain>
    </source>
</reference>
<evidence type="ECO:0000313" key="1">
    <source>
        <dbReference type="Proteomes" id="UP000095286"/>
    </source>
</evidence>
<sequence length="148" mass="16809">MVHGNPGDIFKILSTHKAELPTEIDVQENDLVCLIEATGAQSMVRNLSTNRKGKVSNFFLKKIYPRNTEFASVKHDHHSLACHLNPHLSESNLGFHDIHQITDTKMMRKRNVVTSKMIKIHSLKNSKKEDIKKAVIKDQLKLLATFAL</sequence>
<dbReference type="Proteomes" id="UP000095286">
    <property type="component" value="Unplaced"/>
</dbReference>
<accession>A0AC35U5B6</accession>
<dbReference type="WBParaSite" id="RSKR_0000784600.1">
    <property type="protein sequence ID" value="RSKR_0000784600.1"/>
    <property type="gene ID" value="RSKR_0000784600"/>
</dbReference>
<organism evidence="1 2">
    <name type="scientific">Rhabditophanes sp. KR3021</name>
    <dbReference type="NCBI Taxonomy" id="114890"/>
    <lineage>
        <taxon>Eukaryota</taxon>
        <taxon>Metazoa</taxon>
        <taxon>Ecdysozoa</taxon>
        <taxon>Nematoda</taxon>
        <taxon>Chromadorea</taxon>
        <taxon>Rhabditida</taxon>
        <taxon>Tylenchina</taxon>
        <taxon>Panagrolaimomorpha</taxon>
        <taxon>Strongyloidoidea</taxon>
        <taxon>Alloionematidae</taxon>
        <taxon>Rhabditophanes</taxon>
    </lineage>
</organism>
<name>A0AC35U5B6_9BILA</name>
<proteinExistence type="predicted"/>